<dbReference type="EMBL" id="FZQP02000215">
    <property type="protein sequence ID" value="VVC87886.1"/>
    <property type="molecule type" value="Genomic_DNA"/>
</dbReference>
<gene>
    <name evidence="2" type="ORF">LSINAPIS_LOCUS1395</name>
</gene>
<reference evidence="2 3" key="1">
    <citation type="submission" date="2017-07" db="EMBL/GenBank/DDBJ databases">
        <authorList>
            <person name="Talla V."/>
            <person name="Backstrom N."/>
        </authorList>
    </citation>
    <scope>NUCLEOTIDE SEQUENCE [LARGE SCALE GENOMIC DNA]</scope>
</reference>
<feature type="coiled-coil region" evidence="1">
    <location>
        <begin position="12"/>
        <end position="39"/>
    </location>
</feature>
<evidence type="ECO:0000313" key="3">
    <source>
        <dbReference type="Proteomes" id="UP000324832"/>
    </source>
</evidence>
<dbReference type="Proteomes" id="UP000324832">
    <property type="component" value="Unassembled WGS sequence"/>
</dbReference>
<sequence>MKNKLSCAAKELKKSKNLCQTLLNEREEYELEIQKVFKTNSSLKFELADMHQKCLDLTLERYSLH</sequence>
<proteinExistence type="predicted"/>
<protein>
    <submittedName>
        <fullName evidence="2">Uncharacterized protein</fullName>
    </submittedName>
</protein>
<keyword evidence="1" id="KW-0175">Coiled coil</keyword>
<accession>A0A5E4PS22</accession>
<name>A0A5E4PS22_9NEOP</name>
<evidence type="ECO:0000313" key="2">
    <source>
        <dbReference type="EMBL" id="VVC87886.1"/>
    </source>
</evidence>
<keyword evidence="3" id="KW-1185">Reference proteome</keyword>
<evidence type="ECO:0000256" key="1">
    <source>
        <dbReference type="SAM" id="Coils"/>
    </source>
</evidence>
<dbReference type="AlphaFoldDB" id="A0A5E4PS22"/>
<organism evidence="2 3">
    <name type="scientific">Leptidea sinapis</name>
    <dbReference type="NCBI Taxonomy" id="189913"/>
    <lineage>
        <taxon>Eukaryota</taxon>
        <taxon>Metazoa</taxon>
        <taxon>Ecdysozoa</taxon>
        <taxon>Arthropoda</taxon>
        <taxon>Hexapoda</taxon>
        <taxon>Insecta</taxon>
        <taxon>Pterygota</taxon>
        <taxon>Neoptera</taxon>
        <taxon>Endopterygota</taxon>
        <taxon>Lepidoptera</taxon>
        <taxon>Glossata</taxon>
        <taxon>Ditrysia</taxon>
        <taxon>Papilionoidea</taxon>
        <taxon>Pieridae</taxon>
        <taxon>Dismorphiinae</taxon>
        <taxon>Leptidea</taxon>
    </lineage>
</organism>